<dbReference type="GO" id="GO:0005634">
    <property type="term" value="C:nucleus"/>
    <property type="evidence" value="ECO:0007669"/>
    <property type="project" value="UniProtKB-SubCell"/>
</dbReference>
<dbReference type="GO" id="GO:0006351">
    <property type="term" value="P:DNA-templated transcription"/>
    <property type="evidence" value="ECO:0007669"/>
    <property type="project" value="InterPro"/>
</dbReference>
<dbReference type="InParanoid" id="A0A0C3HKC4"/>
<dbReference type="GO" id="GO:0008270">
    <property type="term" value="F:zinc ion binding"/>
    <property type="evidence" value="ECO:0007669"/>
    <property type="project" value="InterPro"/>
</dbReference>
<dbReference type="SMART" id="SM00906">
    <property type="entry name" value="Fungal_trans"/>
    <property type="match status" value="1"/>
</dbReference>
<dbReference type="OrthoDB" id="4060227at2759"/>
<evidence type="ECO:0000313" key="8">
    <source>
        <dbReference type="EMBL" id="KIN02787.1"/>
    </source>
</evidence>
<gene>
    <name evidence="8" type="ORF">OIDMADRAFT_119533</name>
</gene>
<protein>
    <recommendedName>
        <fullName evidence="7">Xylanolytic transcriptional activator regulatory domain-containing protein</fullName>
    </recommendedName>
</protein>
<dbReference type="Gene3D" id="4.10.240.10">
    <property type="entry name" value="Zn(2)-C6 fungal-type DNA-binding domain"/>
    <property type="match status" value="1"/>
</dbReference>
<evidence type="ECO:0000256" key="1">
    <source>
        <dbReference type="ARBA" id="ARBA00004123"/>
    </source>
</evidence>
<reference evidence="9" key="2">
    <citation type="submission" date="2015-01" db="EMBL/GenBank/DDBJ databases">
        <title>Evolutionary Origins and Diversification of the Mycorrhizal Mutualists.</title>
        <authorList>
            <consortium name="DOE Joint Genome Institute"/>
            <consortium name="Mycorrhizal Genomics Consortium"/>
            <person name="Kohler A."/>
            <person name="Kuo A."/>
            <person name="Nagy L.G."/>
            <person name="Floudas D."/>
            <person name="Copeland A."/>
            <person name="Barry K.W."/>
            <person name="Cichocki N."/>
            <person name="Veneault-Fourrey C."/>
            <person name="LaButti K."/>
            <person name="Lindquist E.A."/>
            <person name="Lipzen A."/>
            <person name="Lundell T."/>
            <person name="Morin E."/>
            <person name="Murat C."/>
            <person name="Riley R."/>
            <person name="Ohm R."/>
            <person name="Sun H."/>
            <person name="Tunlid A."/>
            <person name="Henrissat B."/>
            <person name="Grigoriev I.V."/>
            <person name="Hibbett D.S."/>
            <person name="Martin F."/>
        </authorList>
    </citation>
    <scope>NUCLEOTIDE SEQUENCE [LARGE SCALE GENOMIC DNA]</scope>
    <source>
        <strain evidence="9">Zn</strain>
    </source>
</reference>
<comment type="subcellular location">
    <subcellularLocation>
        <location evidence="1">Nucleus</location>
    </subcellularLocation>
</comment>
<dbReference type="InterPro" id="IPR036864">
    <property type="entry name" value="Zn2-C6_fun-type_DNA-bd_sf"/>
</dbReference>
<evidence type="ECO:0000259" key="7">
    <source>
        <dbReference type="SMART" id="SM00906"/>
    </source>
</evidence>
<dbReference type="PANTHER" id="PTHR31845:SF17">
    <property type="entry name" value="ZN(II)2CYS6 TRANSCRIPTION FACTOR (EUROFUNG)"/>
    <property type="match status" value="1"/>
</dbReference>
<dbReference type="GO" id="GO:0000976">
    <property type="term" value="F:transcription cis-regulatory region binding"/>
    <property type="evidence" value="ECO:0007669"/>
    <property type="project" value="TreeGrafter"/>
</dbReference>
<evidence type="ECO:0000256" key="2">
    <source>
        <dbReference type="ARBA" id="ARBA00022723"/>
    </source>
</evidence>
<dbReference type="EMBL" id="KN832874">
    <property type="protein sequence ID" value="KIN02787.1"/>
    <property type="molecule type" value="Genomic_DNA"/>
</dbReference>
<keyword evidence="9" id="KW-1185">Reference proteome</keyword>
<keyword evidence="5" id="KW-0804">Transcription</keyword>
<organism evidence="8 9">
    <name type="scientific">Oidiodendron maius (strain Zn)</name>
    <dbReference type="NCBI Taxonomy" id="913774"/>
    <lineage>
        <taxon>Eukaryota</taxon>
        <taxon>Fungi</taxon>
        <taxon>Dikarya</taxon>
        <taxon>Ascomycota</taxon>
        <taxon>Pezizomycotina</taxon>
        <taxon>Leotiomycetes</taxon>
        <taxon>Leotiomycetes incertae sedis</taxon>
        <taxon>Myxotrichaceae</taxon>
        <taxon>Oidiodendron</taxon>
    </lineage>
</organism>
<feature type="domain" description="Xylanolytic transcriptional activator regulatory" evidence="7">
    <location>
        <begin position="270"/>
        <end position="343"/>
    </location>
</feature>
<proteinExistence type="predicted"/>
<dbReference type="InterPro" id="IPR051089">
    <property type="entry name" value="prtT"/>
</dbReference>
<dbReference type="CDD" id="cd00067">
    <property type="entry name" value="GAL4"/>
    <property type="match status" value="1"/>
</dbReference>
<dbReference type="GO" id="GO:0000981">
    <property type="term" value="F:DNA-binding transcription factor activity, RNA polymerase II-specific"/>
    <property type="evidence" value="ECO:0007669"/>
    <property type="project" value="InterPro"/>
</dbReference>
<dbReference type="InterPro" id="IPR007219">
    <property type="entry name" value="XnlR_reg_dom"/>
</dbReference>
<dbReference type="CDD" id="cd12148">
    <property type="entry name" value="fungal_TF_MHR"/>
    <property type="match status" value="1"/>
</dbReference>
<evidence type="ECO:0000256" key="5">
    <source>
        <dbReference type="ARBA" id="ARBA00023163"/>
    </source>
</evidence>
<keyword evidence="3" id="KW-0805">Transcription regulation</keyword>
<evidence type="ECO:0000313" key="9">
    <source>
        <dbReference type="Proteomes" id="UP000054321"/>
    </source>
</evidence>
<evidence type="ECO:0000256" key="4">
    <source>
        <dbReference type="ARBA" id="ARBA00023125"/>
    </source>
</evidence>
<sequence length="615" mass="69108">MVTDWIGNECKKHKVRCERRPGDATCARCRRHSFKCTSNNYLQRFLEDDSEQETQLFWKRSASAKTSQLQAAVDDLLRHSNLQDLSHYRLSQTPSSSYCRQGPSGGLPTEGVTMAMTRENSQDPDTEPGLISAPMGSLFEVTKLRNLRSNLRMQLHSASGVEDDVISRGLLPLEEAEKLFEFFSRRMNHFLWGGISLVHSDLASTRRSSSLLSTAILVVAALHIPGRNDIFDTCYATFVSTLSSTTFRRYHSLDDIRGLAIGAFWLSDLSWMLSGLAVRIATEMDLHHSLRKLLRGKLDQFDGAQLWYLLYVCDHHFSIAYNRPAVIHGSEGIANFAEYLQNPSAGPGDVRLIAQVALFQSLTNAYYMFGTDVEQPLREADFRLLRHFNIEIETWRMEWEPQSGMPDNPYVGTYPSKGVVLHYYFAIFHLNSLSLRAISSDANLSIDRCEAANTAISSAMATLNMVLHEPDIRKALVGVPLFTHTMVAFSAVFLLKVAWKWGSAPLNIDHHQVLGLVQDVIDVLSNVKASDKHLTYHIAKGLKKMLAKFRSREIGASSNFDFATKGMDVVETACLPPESALQSVEGFGVDFPETWNEFPVSLDFFPVSFPQLPHE</sequence>
<dbReference type="InterPro" id="IPR001138">
    <property type="entry name" value="Zn2Cys6_DnaBD"/>
</dbReference>
<evidence type="ECO:0000256" key="3">
    <source>
        <dbReference type="ARBA" id="ARBA00023015"/>
    </source>
</evidence>
<name>A0A0C3HKC4_OIDMZ</name>
<dbReference type="PANTHER" id="PTHR31845">
    <property type="entry name" value="FINGER DOMAIN PROTEIN, PUTATIVE-RELATED"/>
    <property type="match status" value="1"/>
</dbReference>
<keyword evidence="4" id="KW-0238">DNA-binding</keyword>
<dbReference type="AlphaFoldDB" id="A0A0C3HKC4"/>
<dbReference type="Proteomes" id="UP000054321">
    <property type="component" value="Unassembled WGS sequence"/>
</dbReference>
<keyword evidence="2" id="KW-0479">Metal-binding</keyword>
<keyword evidence="6" id="KW-0539">Nucleus</keyword>
<reference evidence="8 9" key="1">
    <citation type="submission" date="2014-04" db="EMBL/GenBank/DDBJ databases">
        <authorList>
            <consortium name="DOE Joint Genome Institute"/>
            <person name="Kuo A."/>
            <person name="Martino E."/>
            <person name="Perotto S."/>
            <person name="Kohler A."/>
            <person name="Nagy L.G."/>
            <person name="Floudas D."/>
            <person name="Copeland A."/>
            <person name="Barry K.W."/>
            <person name="Cichocki N."/>
            <person name="Veneault-Fourrey C."/>
            <person name="LaButti K."/>
            <person name="Lindquist E.A."/>
            <person name="Lipzen A."/>
            <person name="Lundell T."/>
            <person name="Morin E."/>
            <person name="Murat C."/>
            <person name="Sun H."/>
            <person name="Tunlid A."/>
            <person name="Henrissat B."/>
            <person name="Grigoriev I.V."/>
            <person name="Hibbett D.S."/>
            <person name="Martin F."/>
            <person name="Nordberg H.P."/>
            <person name="Cantor M.N."/>
            <person name="Hua S.X."/>
        </authorList>
    </citation>
    <scope>NUCLEOTIDE SEQUENCE [LARGE SCALE GENOMIC DNA]</scope>
    <source>
        <strain evidence="8 9">Zn</strain>
    </source>
</reference>
<accession>A0A0C3HKC4</accession>
<evidence type="ECO:0000256" key="6">
    <source>
        <dbReference type="ARBA" id="ARBA00023242"/>
    </source>
</evidence>
<dbReference type="HOGENOM" id="CLU_011003_0_1_1"/>
<dbReference type="STRING" id="913774.A0A0C3HKC4"/>